<dbReference type="OrthoDB" id="9806226at2"/>
<feature type="region of interest" description="Disordered" evidence="5">
    <location>
        <begin position="230"/>
        <end position="259"/>
    </location>
</feature>
<evidence type="ECO:0000313" key="6">
    <source>
        <dbReference type="EMBL" id="TDQ50602.1"/>
    </source>
</evidence>
<proteinExistence type="predicted"/>
<keyword evidence="1" id="KW-0963">Cytoplasm</keyword>
<dbReference type="InterPro" id="IPR036390">
    <property type="entry name" value="WH_DNA-bd_sf"/>
</dbReference>
<dbReference type="PANTHER" id="PTHR34298:SF2">
    <property type="entry name" value="SEGREGATION AND CONDENSATION PROTEIN B"/>
    <property type="match status" value="1"/>
</dbReference>
<dbReference type="Pfam" id="PF04079">
    <property type="entry name" value="SMC_ScpB"/>
    <property type="match status" value="1"/>
</dbReference>
<dbReference type="GO" id="GO:0051304">
    <property type="term" value="P:chromosome separation"/>
    <property type="evidence" value="ECO:0007669"/>
    <property type="project" value="InterPro"/>
</dbReference>
<evidence type="ECO:0000313" key="7">
    <source>
        <dbReference type="Proteomes" id="UP000295375"/>
    </source>
</evidence>
<evidence type="ECO:0000256" key="4">
    <source>
        <dbReference type="ARBA" id="ARBA00023306"/>
    </source>
</evidence>
<keyword evidence="4" id="KW-0131">Cell cycle</keyword>
<evidence type="ECO:0000256" key="5">
    <source>
        <dbReference type="SAM" id="MobiDB-lite"/>
    </source>
</evidence>
<comment type="caution">
    <text evidence="6">The sequence shown here is derived from an EMBL/GenBank/DDBJ whole genome shotgun (WGS) entry which is preliminary data.</text>
</comment>
<evidence type="ECO:0000256" key="3">
    <source>
        <dbReference type="ARBA" id="ARBA00022829"/>
    </source>
</evidence>
<dbReference type="GO" id="GO:0051301">
    <property type="term" value="P:cell division"/>
    <property type="evidence" value="ECO:0007669"/>
    <property type="project" value="UniProtKB-KW"/>
</dbReference>
<name>A0A4R6UTW9_9GAMM</name>
<keyword evidence="7" id="KW-1185">Reference proteome</keyword>
<dbReference type="InterPro" id="IPR005234">
    <property type="entry name" value="ScpB_csome_segregation"/>
</dbReference>
<evidence type="ECO:0000256" key="1">
    <source>
        <dbReference type="ARBA" id="ARBA00022490"/>
    </source>
</evidence>
<dbReference type="AlphaFoldDB" id="A0A4R6UTW9"/>
<dbReference type="EMBL" id="SNYM01000002">
    <property type="protein sequence ID" value="TDQ50602.1"/>
    <property type="molecule type" value="Genomic_DNA"/>
</dbReference>
<dbReference type="Proteomes" id="UP000295375">
    <property type="component" value="Unassembled WGS sequence"/>
</dbReference>
<dbReference type="PANTHER" id="PTHR34298">
    <property type="entry name" value="SEGREGATION AND CONDENSATION PROTEIN B"/>
    <property type="match status" value="1"/>
</dbReference>
<protein>
    <submittedName>
        <fullName evidence="6">Segregation and condensation protein B</fullName>
    </submittedName>
</protein>
<dbReference type="SUPFAM" id="SSF46785">
    <property type="entry name" value="Winged helix' DNA-binding domain"/>
    <property type="match status" value="2"/>
</dbReference>
<keyword evidence="2" id="KW-0132">Cell division</keyword>
<dbReference type="NCBIfam" id="TIGR00281">
    <property type="entry name" value="SMC-Scp complex subunit ScpB"/>
    <property type="match status" value="1"/>
</dbReference>
<gene>
    <name evidence="6" type="ORF">EV696_102285</name>
</gene>
<reference evidence="6 7" key="1">
    <citation type="submission" date="2019-03" db="EMBL/GenBank/DDBJ databases">
        <title>Genomic Encyclopedia of Type Strains, Phase IV (KMG-IV): sequencing the most valuable type-strain genomes for metagenomic binning, comparative biology and taxonomic classification.</title>
        <authorList>
            <person name="Goeker M."/>
        </authorList>
    </citation>
    <scope>NUCLEOTIDE SEQUENCE [LARGE SCALE GENOMIC DNA]</scope>
    <source>
        <strain evidence="6 7">DSM 103792</strain>
    </source>
</reference>
<keyword evidence="3" id="KW-0159">Chromosome partition</keyword>
<dbReference type="InterPro" id="IPR036388">
    <property type="entry name" value="WH-like_DNA-bd_sf"/>
</dbReference>
<organism evidence="6 7">
    <name type="scientific">Permianibacter aggregans</name>
    <dbReference type="NCBI Taxonomy" id="1510150"/>
    <lineage>
        <taxon>Bacteria</taxon>
        <taxon>Pseudomonadati</taxon>
        <taxon>Pseudomonadota</taxon>
        <taxon>Gammaproteobacteria</taxon>
        <taxon>Pseudomonadales</taxon>
        <taxon>Pseudomonadaceae</taxon>
        <taxon>Permianibacter</taxon>
    </lineage>
</organism>
<dbReference type="RefSeq" id="WP_133587905.1">
    <property type="nucleotide sequence ID" value="NZ_CP037953.1"/>
</dbReference>
<dbReference type="Gene3D" id="1.10.10.10">
    <property type="entry name" value="Winged helix-like DNA-binding domain superfamily/Winged helix DNA-binding domain"/>
    <property type="match status" value="2"/>
</dbReference>
<evidence type="ECO:0000256" key="2">
    <source>
        <dbReference type="ARBA" id="ARBA00022618"/>
    </source>
</evidence>
<accession>A0A4R6UTW9</accession>
<sequence length="259" mass="29380">MSEEQNELIVEREYVAIDAEKLPQIIEAALMVAGRTLTVDDLINLFDDFEKPSKEDVQKALERIAVECQLRGVELKEVASGFRFQAKQDYAVYLARLWEEKPQKYTRATLETLALIAYRQPITRGEIEEIRGVSVSSQTIKSMMEREWVRVVGHRDVPGRPALYATTKQFLDYFNLKSLEELPSLAELKDLDNLNVELNFEEARQTGASEKPEDAELEKAVAIMEQQQALEAAMEESGVAERDSDSDEEDELPPSGSVH</sequence>